<feature type="region of interest" description="Disordered" evidence="2">
    <location>
        <begin position="122"/>
        <end position="181"/>
    </location>
</feature>
<evidence type="ECO:0000313" key="3">
    <source>
        <dbReference type="EnsemblPlants" id="OMERI01G15190.1"/>
    </source>
</evidence>
<evidence type="ECO:0000256" key="1">
    <source>
        <dbReference type="SAM" id="Coils"/>
    </source>
</evidence>
<keyword evidence="1" id="KW-0175">Coiled coil</keyword>
<reference evidence="3" key="2">
    <citation type="submission" date="2018-05" db="EMBL/GenBank/DDBJ databases">
        <title>OmerRS3 (Oryza meridionalis Reference Sequence Version 3).</title>
        <authorList>
            <person name="Zhang J."/>
            <person name="Kudrna D."/>
            <person name="Lee S."/>
            <person name="Talag J."/>
            <person name="Welchert J."/>
            <person name="Wing R.A."/>
        </authorList>
    </citation>
    <scope>NUCLEOTIDE SEQUENCE [LARGE SCALE GENOMIC DNA]</scope>
    <source>
        <strain evidence="3">cv. OR44</strain>
    </source>
</reference>
<accession>A0A0E0C2A5</accession>
<dbReference type="EnsemblPlants" id="OMERI01G15190.1">
    <property type="protein sequence ID" value="OMERI01G15190.1"/>
    <property type="gene ID" value="OMERI01G15190"/>
</dbReference>
<evidence type="ECO:0000313" key="4">
    <source>
        <dbReference type="Proteomes" id="UP000008021"/>
    </source>
</evidence>
<dbReference type="Proteomes" id="UP000008021">
    <property type="component" value="Chromosome 1"/>
</dbReference>
<protein>
    <submittedName>
        <fullName evidence="3">Uncharacterized protein</fullName>
    </submittedName>
</protein>
<name>A0A0E0C2A5_9ORYZ</name>
<dbReference type="Gramene" id="OMERI01G15190.1">
    <property type="protein sequence ID" value="OMERI01G15190.1"/>
    <property type="gene ID" value="OMERI01G15190"/>
</dbReference>
<feature type="compositionally biased region" description="Basic and acidic residues" evidence="2">
    <location>
        <begin position="133"/>
        <end position="156"/>
    </location>
</feature>
<evidence type="ECO:0000256" key="2">
    <source>
        <dbReference type="SAM" id="MobiDB-lite"/>
    </source>
</evidence>
<keyword evidence="4" id="KW-1185">Reference proteome</keyword>
<sequence>MVAATTTTTATAVTVAAATTTMMTSGGRRLAVARRAGGVGPRGRAGAGQGCMAAGQRRVGASAQELYAVVAASESATRSTGPAMVAPEYQPKVQLQASFTHLSMSMAGGWCGSSVDEVGREATAASPPQSVVHKAENVTGKREASPPEKKECDYRNEGLGTARSGGAGTLTGSRQVEPRGKSMGTAIDGEPTAIDLFNELHCSKTKGFSEPVKKAIEDKHAREALTSPSVEDGQQAKTSIEAVSKQPAAKTTNVMKEIQVELDAKKLEYLVLQEELERLKTQAQENYHHSINDDVLWWSQKLVSDPPFVMTAISSLQVDSDRKQTVIVIIYRHNVIVTEAQNSCSGLQMVL</sequence>
<dbReference type="AlphaFoldDB" id="A0A0E0C2A5"/>
<reference evidence="3" key="1">
    <citation type="submission" date="2015-04" db="UniProtKB">
        <authorList>
            <consortium name="EnsemblPlants"/>
        </authorList>
    </citation>
    <scope>IDENTIFICATION</scope>
</reference>
<organism evidence="3">
    <name type="scientific">Oryza meridionalis</name>
    <dbReference type="NCBI Taxonomy" id="40149"/>
    <lineage>
        <taxon>Eukaryota</taxon>
        <taxon>Viridiplantae</taxon>
        <taxon>Streptophyta</taxon>
        <taxon>Embryophyta</taxon>
        <taxon>Tracheophyta</taxon>
        <taxon>Spermatophyta</taxon>
        <taxon>Magnoliopsida</taxon>
        <taxon>Liliopsida</taxon>
        <taxon>Poales</taxon>
        <taxon>Poaceae</taxon>
        <taxon>BOP clade</taxon>
        <taxon>Oryzoideae</taxon>
        <taxon>Oryzeae</taxon>
        <taxon>Oryzinae</taxon>
        <taxon>Oryza</taxon>
    </lineage>
</organism>
<proteinExistence type="predicted"/>
<feature type="coiled-coil region" evidence="1">
    <location>
        <begin position="255"/>
        <end position="282"/>
    </location>
</feature>